<dbReference type="EMBL" id="JARHUD010000002">
    <property type="protein sequence ID" value="MDF2095099.1"/>
    <property type="molecule type" value="Genomic_DNA"/>
</dbReference>
<keyword evidence="4" id="KW-1185">Reference proteome</keyword>
<organism evidence="3 4">
    <name type="scientific">Aquibaculum arenosum</name>
    <dbReference type="NCBI Taxonomy" id="3032591"/>
    <lineage>
        <taxon>Bacteria</taxon>
        <taxon>Pseudomonadati</taxon>
        <taxon>Pseudomonadota</taxon>
        <taxon>Alphaproteobacteria</taxon>
        <taxon>Rhodospirillales</taxon>
        <taxon>Rhodovibrionaceae</taxon>
        <taxon>Aquibaculum</taxon>
    </lineage>
</organism>
<gene>
    <name evidence="3" type="ORF">P2G67_03820</name>
</gene>
<dbReference type="RefSeq" id="WP_275820197.1">
    <property type="nucleotide sequence ID" value="NZ_JARHUD010000002.1"/>
</dbReference>
<feature type="chain" id="PRO_5046704796" evidence="1">
    <location>
        <begin position="25"/>
        <end position="175"/>
    </location>
</feature>
<evidence type="ECO:0000256" key="1">
    <source>
        <dbReference type="SAM" id="SignalP"/>
    </source>
</evidence>
<evidence type="ECO:0000259" key="2">
    <source>
        <dbReference type="PROSITE" id="PS50222"/>
    </source>
</evidence>
<sequence>MRALLRRLAALPVLFGLVAGTASAQDPPTPDVFHQFVAIGSLLCTEAPSRDCLDHGWQFADANGDGHLDLAELQAVRSGFLDWSGNMQDSLSGKQRTVLHLSRGLARIAPLSSVFSLYDTDGDGRLSKEELTADVQLDERPMAQVLMDREATDWAAIRGRLGRAATLLQLLGAPE</sequence>
<feature type="signal peptide" evidence="1">
    <location>
        <begin position="1"/>
        <end position="24"/>
    </location>
</feature>
<name>A0ABT5YJM7_9PROT</name>
<comment type="caution">
    <text evidence="3">The sequence shown here is derived from an EMBL/GenBank/DDBJ whole genome shotgun (WGS) entry which is preliminary data.</text>
</comment>
<dbReference type="Pfam" id="PF13202">
    <property type="entry name" value="EF-hand_5"/>
    <property type="match status" value="2"/>
</dbReference>
<dbReference type="PROSITE" id="PS00018">
    <property type="entry name" value="EF_HAND_1"/>
    <property type="match status" value="2"/>
</dbReference>
<accession>A0ABT5YJM7</accession>
<keyword evidence="1" id="KW-0732">Signal</keyword>
<feature type="domain" description="EF-hand" evidence="2">
    <location>
        <begin position="106"/>
        <end position="141"/>
    </location>
</feature>
<dbReference type="InterPro" id="IPR011992">
    <property type="entry name" value="EF-hand-dom_pair"/>
</dbReference>
<dbReference type="InterPro" id="IPR018247">
    <property type="entry name" value="EF_Hand_1_Ca_BS"/>
</dbReference>
<dbReference type="PROSITE" id="PS50222">
    <property type="entry name" value="EF_HAND_2"/>
    <property type="match status" value="2"/>
</dbReference>
<feature type="domain" description="EF-hand" evidence="2">
    <location>
        <begin position="48"/>
        <end position="83"/>
    </location>
</feature>
<dbReference type="SUPFAM" id="SSF47473">
    <property type="entry name" value="EF-hand"/>
    <property type="match status" value="1"/>
</dbReference>
<dbReference type="Gene3D" id="1.10.238.10">
    <property type="entry name" value="EF-hand"/>
    <property type="match status" value="1"/>
</dbReference>
<proteinExistence type="predicted"/>
<dbReference type="Proteomes" id="UP001215503">
    <property type="component" value="Unassembled WGS sequence"/>
</dbReference>
<dbReference type="SMART" id="SM00054">
    <property type="entry name" value="EFh"/>
    <property type="match status" value="2"/>
</dbReference>
<protein>
    <submittedName>
        <fullName evidence="3">EF-hand domain-containing protein</fullName>
    </submittedName>
</protein>
<reference evidence="3 4" key="1">
    <citation type="submission" date="2023-03" db="EMBL/GenBank/DDBJ databases">
        <title>Fodinicurvata sp. CAU 1616 isolated from sea sendiment.</title>
        <authorList>
            <person name="Kim W."/>
        </authorList>
    </citation>
    <scope>NUCLEOTIDE SEQUENCE [LARGE SCALE GENOMIC DNA]</scope>
    <source>
        <strain evidence="3 4">CAU 1616</strain>
    </source>
</reference>
<evidence type="ECO:0000313" key="4">
    <source>
        <dbReference type="Proteomes" id="UP001215503"/>
    </source>
</evidence>
<evidence type="ECO:0000313" key="3">
    <source>
        <dbReference type="EMBL" id="MDF2095099.1"/>
    </source>
</evidence>
<dbReference type="InterPro" id="IPR002048">
    <property type="entry name" value="EF_hand_dom"/>
</dbReference>